<proteinExistence type="inferred from homology"/>
<accession>A0A2A9NUP6</accession>
<keyword evidence="8" id="KW-0732">Signal</keyword>
<evidence type="ECO:0000256" key="1">
    <source>
        <dbReference type="ARBA" id="ARBA00007447"/>
    </source>
</evidence>
<evidence type="ECO:0000313" key="10">
    <source>
        <dbReference type="EMBL" id="PFH53094.1"/>
    </source>
</evidence>
<dbReference type="PROSITE" id="PS51767">
    <property type="entry name" value="PEPTIDASE_A1"/>
    <property type="match status" value="1"/>
</dbReference>
<dbReference type="OrthoDB" id="2747330at2759"/>
<dbReference type="PANTHER" id="PTHR47966">
    <property type="entry name" value="BETA-SITE APP-CLEAVING ENZYME, ISOFORM A-RELATED"/>
    <property type="match status" value="1"/>
</dbReference>
<evidence type="ECO:0000256" key="2">
    <source>
        <dbReference type="ARBA" id="ARBA00022670"/>
    </source>
</evidence>
<dbReference type="PROSITE" id="PS00141">
    <property type="entry name" value="ASP_PROTEASE"/>
    <property type="match status" value="1"/>
</dbReference>
<evidence type="ECO:0000256" key="5">
    <source>
        <dbReference type="PIRSR" id="PIRSR601461-1"/>
    </source>
</evidence>
<organism evidence="10 11">
    <name type="scientific">Amanita thiersii Skay4041</name>
    <dbReference type="NCBI Taxonomy" id="703135"/>
    <lineage>
        <taxon>Eukaryota</taxon>
        <taxon>Fungi</taxon>
        <taxon>Dikarya</taxon>
        <taxon>Basidiomycota</taxon>
        <taxon>Agaricomycotina</taxon>
        <taxon>Agaricomycetes</taxon>
        <taxon>Agaricomycetidae</taxon>
        <taxon>Agaricales</taxon>
        <taxon>Pluteineae</taxon>
        <taxon>Amanitaceae</taxon>
        <taxon>Amanita</taxon>
    </lineage>
</organism>
<keyword evidence="2 7" id="KW-0645">Protease</keyword>
<evidence type="ECO:0000256" key="6">
    <source>
        <dbReference type="PIRSR" id="PIRSR601461-2"/>
    </source>
</evidence>
<dbReference type="FunFam" id="2.40.70.10:FF:000115">
    <property type="entry name" value="Lysosomal aspartic protease"/>
    <property type="match status" value="1"/>
</dbReference>
<dbReference type="Pfam" id="PF00026">
    <property type="entry name" value="Asp"/>
    <property type="match status" value="1"/>
</dbReference>
<feature type="chain" id="PRO_5012563794" description="Peptidase A1 domain-containing protein" evidence="8">
    <location>
        <begin position="24"/>
        <end position="488"/>
    </location>
</feature>
<dbReference type="InterPro" id="IPR034164">
    <property type="entry name" value="Pepsin-like_dom"/>
</dbReference>
<dbReference type="InterPro" id="IPR001461">
    <property type="entry name" value="Aspartic_peptidase_A1"/>
</dbReference>
<evidence type="ECO:0000256" key="4">
    <source>
        <dbReference type="ARBA" id="ARBA00022801"/>
    </source>
</evidence>
<dbReference type="EMBL" id="KZ301975">
    <property type="protein sequence ID" value="PFH53094.1"/>
    <property type="molecule type" value="Genomic_DNA"/>
</dbReference>
<dbReference type="STRING" id="703135.A0A2A9NUP6"/>
<dbReference type="GO" id="GO:0004190">
    <property type="term" value="F:aspartic-type endopeptidase activity"/>
    <property type="evidence" value="ECO:0007669"/>
    <property type="project" value="UniProtKB-KW"/>
</dbReference>
<dbReference type="PRINTS" id="PR00792">
    <property type="entry name" value="PEPSIN"/>
</dbReference>
<dbReference type="InterPro" id="IPR001969">
    <property type="entry name" value="Aspartic_peptidase_AS"/>
</dbReference>
<feature type="signal peptide" evidence="8">
    <location>
        <begin position="1"/>
        <end position="23"/>
    </location>
</feature>
<dbReference type="Proteomes" id="UP000242287">
    <property type="component" value="Unassembled WGS sequence"/>
</dbReference>
<feature type="disulfide bond" evidence="6">
    <location>
        <begin position="196"/>
        <end position="204"/>
    </location>
</feature>
<dbReference type="SUPFAM" id="SSF50630">
    <property type="entry name" value="Acid proteases"/>
    <property type="match status" value="1"/>
</dbReference>
<feature type="domain" description="Peptidase A1" evidence="9">
    <location>
        <begin position="165"/>
        <end position="484"/>
    </location>
</feature>
<evidence type="ECO:0000256" key="3">
    <source>
        <dbReference type="ARBA" id="ARBA00022750"/>
    </source>
</evidence>
<evidence type="ECO:0000259" key="9">
    <source>
        <dbReference type="PROSITE" id="PS51767"/>
    </source>
</evidence>
<evidence type="ECO:0000313" key="11">
    <source>
        <dbReference type="Proteomes" id="UP000242287"/>
    </source>
</evidence>
<feature type="active site" evidence="5">
    <location>
        <position position="374"/>
    </location>
</feature>
<dbReference type="Gene3D" id="2.40.70.10">
    <property type="entry name" value="Acid Proteases"/>
    <property type="match status" value="2"/>
</dbReference>
<dbReference type="PANTHER" id="PTHR47966:SF75">
    <property type="entry name" value="ENDOPEPTIDASE (CTSD), PUTATIVE (AFU_ORTHOLOGUE AFUA_4G07040)-RELATED"/>
    <property type="match status" value="1"/>
</dbReference>
<gene>
    <name evidence="10" type="ORF">AMATHDRAFT_45724</name>
</gene>
<dbReference type="AlphaFoldDB" id="A0A2A9NUP6"/>
<evidence type="ECO:0000256" key="8">
    <source>
        <dbReference type="SAM" id="SignalP"/>
    </source>
</evidence>
<keyword evidence="11" id="KW-1185">Reference proteome</keyword>
<keyword evidence="6" id="KW-1015">Disulfide bond</keyword>
<protein>
    <recommendedName>
        <fullName evidence="9">Peptidase A1 domain-containing protein</fullName>
    </recommendedName>
</protein>
<sequence>MYFAWKVHFILAIHVLVIAHAEARPTSFSRRISVPLRKVHLRDVTQDVHPVIVHQQHVNRGTQRLARMTGREEPSNDELNKKIADRLSRLSSHPSKRFYLGGIPDTLDFLKLGHETHNSPSNPAMPVNAFKADTDKAVKDGVTPGRPLDYPNSIPLDTLAQDYGYLGTVYMGTPPRPFSLLMDSGSADLWVGSEECRSNEGGSCGNHVFLGPNLSSTYRDTNRTWSISYRTGAVSGRIVQDTVTVAGLHLENMTFGVALNETSEFTPDYIPFDGLVGLAKSQIISRQGTPTLVEALHKAGLIPEAITSYKIPRLADGKNDGELTFGGMDPSKYNANTLITVKNKSRLGFWEAAIDSISVNGVNMGWSNRTAILDTGTSLMVAPSKDVEAIHRAIPGAKYDGEKWIVPCTLKVSVSLTFGGREFAIDPRDIAFLPMNPDDPTGDCMSGISEGNVGPVDFEWLVGDVFLKNVYFSTNVDKDEISLAKLAP</sequence>
<keyword evidence="3 7" id="KW-0064">Aspartyl protease</keyword>
<dbReference type="InterPro" id="IPR021109">
    <property type="entry name" value="Peptidase_aspartic_dom_sf"/>
</dbReference>
<reference evidence="10 11" key="1">
    <citation type="submission" date="2014-02" db="EMBL/GenBank/DDBJ databases">
        <title>Transposable element dynamics among asymbiotic and ectomycorrhizal Amanita fungi.</title>
        <authorList>
            <consortium name="DOE Joint Genome Institute"/>
            <person name="Hess J."/>
            <person name="Skrede I."/>
            <person name="Wolfe B."/>
            <person name="LaButti K."/>
            <person name="Ohm R.A."/>
            <person name="Grigoriev I.V."/>
            <person name="Pringle A."/>
        </authorList>
    </citation>
    <scope>NUCLEOTIDE SEQUENCE [LARGE SCALE GENOMIC DNA]</scope>
    <source>
        <strain evidence="10 11">SKay4041</strain>
    </source>
</reference>
<feature type="active site" evidence="5">
    <location>
        <position position="183"/>
    </location>
</feature>
<comment type="similarity">
    <text evidence="1 7">Belongs to the peptidase A1 family.</text>
</comment>
<dbReference type="InterPro" id="IPR033121">
    <property type="entry name" value="PEPTIDASE_A1"/>
</dbReference>
<dbReference type="GO" id="GO:0006508">
    <property type="term" value="P:proteolysis"/>
    <property type="evidence" value="ECO:0007669"/>
    <property type="project" value="UniProtKB-KW"/>
</dbReference>
<dbReference type="CDD" id="cd05471">
    <property type="entry name" value="pepsin_like"/>
    <property type="match status" value="1"/>
</dbReference>
<keyword evidence="4 7" id="KW-0378">Hydrolase</keyword>
<name>A0A2A9NUP6_9AGAR</name>
<evidence type="ECO:0000256" key="7">
    <source>
        <dbReference type="RuleBase" id="RU000454"/>
    </source>
</evidence>